<protein>
    <submittedName>
        <fullName evidence="2">Uncharacterized protein</fullName>
    </submittedName>
</protein>
<accession>A0AAV1QRB3</accession>
<name>A0AAV1QRB3_9ROSI</name>
<organism evidence="2 3">
    <name type="scientific">Dovyalis caffra</name>
    <dbReference type="NCBI Taxonomy" id="77055"/>
    <lineage>
        <taxon>Eukaryota</taxon>
        <taxon>Viridiplantae</taxon>
        <taxon>Streptophyta</taxon>
        <taxon>Embryophyta</taxon>
        <taxon>Tracheophyta</taxon>
        <taxon>Spermatophyta</taxon>
        <taxon>Magnoliopsida</taxon>
        <taxon>eudicotyledons</taxon>
        <taxon>Gunneridae</taxon>
        <taxon>Pentapetalae</taxon>
        <taxon>rosids</taxon>
        <taxon>fabids</taxon>
        <taxon>Malpighiales</taxon>
        <taxon>Salicaceae</taxon>
        <taxon>Flacourtieae</taxon>
        <taxon>Dovyalis</taxon>
    </lineage>
</organism>
<sequence>MARIKVHELTKKSKTKLLAQLKDKSPNKPNNALPQIKGGFSGSRTITTDGRIDDEEFAAMIRKDAEGFGGEEP</sequence>
<dbReference type="AlphaFoldDB" id="A0AAV1QRB3"/>
<gene>
    <name evidence="2" type="ORF">DCAF_LOCUS1183</name>
</gene>
<evidence type="ECO:0000313" key="3">
    <source>
        <dbReference type="Proteomes" id="UP001314170"/>
    </source>
</evidence>
<reference evidence="2 3" key="1">
    <citation type="submission" date="2024-01" db="EMBL/GenBank/DDBJ databases">
        <authorList>
            <person name="Waweru B."/>
        </authorList>
    </citation>
    <scope>NUCLEOTIDE SEQUENCE [LARGE SCALE GENOMIC DNA]</scope>
</reference>
<feature type="region of interest" description="Disordered" evidence="1">
    <location>
        <begin position="23"/>
        <end position="48"/>
    </location>
</feature>
<dbReference type="Proteomes" id="UP001314170">
    <property type="component" value="Unassembled WGS sequence"/>
</dbReference>
<comment type="caution">
    <text evidence="2">The sequence shown here is derived from an EMBL/GenBank/DDBJ whole genome shotgun (WGS) entry which is preliminary data.</text>
</comment>
<dbReference type="EMBL" id="CAWUPB010000130">
    <property type="protein sequence ID" value="CAK7323554.1"/>
    <property type="molecule type" value="Genomic_DNA"/>
</dbReference>
<evidence type="ECO:0000256" key="1">
    <source>
        <dbReference type="SAM" id="MobiDB-lite"/>
    </source>
</evidence>
<proteinExistence type="predicted"/>
<keyword evidence="3" id="KW-1185">Reference proteome</keyword>
<evidence type="ECO:0000313" key="2">
    <source>
        <dbReference type="EMBL" id="CAK7323554.1"/>
    </source>
</evidence>